<reference evidence="1" key="1">
    <citation type="journal article" date="2025" name="Int. J. Syst. Evol. Microbiol.">
        <title>Inconstantimicrobium mannanitabidum sp. nov., a novel member of the family Clostridiaceae isolated from anoxic soil under the treatment of reductive soil disinfestation.</title>
        <authorList>
            <person name="Ueki A."/>
            <person name="Tonouchi A."/>
            <person name="Honma S."/>
            <person name="Kaku N."/>
            <person name="Ueki K."/>
        </authorList>
    </citation>
    <scope>NUCLEOTIDE SEQUENCE</scope>
    <source>
        <strain evidence="1">TW13</strain>
    </source>
</reference>
<accession>A0ACB5RBK8</accession>
<proteinExistence type="predicted"/>
<dbReference type="EMBL" id="BROD01000001">
    <property type="protein sequence ID" value="GKX66614.1"/>
    <property type="molecule type" value="Genomic_DNA"/>
</dbReference>
<keyword evidence="1" id="KW-0132">Cell division</keyword>
<keyword evidence="1" id="KW-0131">Cell cycle</keyword>
<evidence type="ECO:0000313" key="1">
    <source>
        <dbReference type="EMBL" id="GKX66614.1"/>
    </source>
</evidence>
<keyword evidence="2" id="KW-1185">Reference proteome</keyword>
<organism evidence="1 2">
    <name type="scientific">Inconstantimicrobium mannanitabidum</name>
    <dbReference type="NCBI Taxonomy" id="1604901"/>
    <lineage>
        <taxon>Bacteria</taxon>
        <taxon>Bacillati</taxon>
        <taxon>Bacillota</taxon>
        <taxon>Clostridia</taxon>
        <taxon>Eubacteriales</taxon>
        <taxon>Clostridiaceae</taxon>
        <taxon>Inconstantimicrobium</taxon>
    </lineage>
</organism>
<gene>
    <name evidence="1" type="ORF">rsdtw13_18720</name>
</gene>
<dbReference type="Proteomes" id="UP001058074">
    <property type="component" value="Unassembled WGS sequence"/>
</dbReference>
<sequence>MRKRISIIAVCVVVCLAIIFSGVYIFYIRAVNHPLKSNEQTVNIEVTDGDSLYAVLSRLSNKNNLSNLYFIKYYIKKNNLNVAIKPGSYKVLTETSLEKLIKLLQTGGGEKKKITIPEGFTIDDIAKKLDKQGIVTKDKFLEAVKKYSLPSYIKSNKNKRYNLEGFLFPDTYYIEKDDTAEDIIDKMLGRFQEVMSQIANETGITVNEADYEKIINIASIIEEEARGEEDRPLISSVINNRLEKNMKLQIDATVIYAIGHHKDVLLNSDLLIDSPYNVYKYEGLPVGPIANPGKQSIIAALRPNKTDYIYYVWNDKQKKHVFSKDYNKFLKDKKEAGL</sequence>
<comment type="caution">
    <text evidence="1">The sequence shown here is derived from an EMBL/GenBank/DDBJ whole genome shotgun (WGS) entry which is preliminary data.</text>
</comment>
<evidence type="ECO:0000313" key="2">
    <source>
        <dbReference type="Proteomes" id="UP001058074"/>
    </source>
</evidence>
<protein>
    <submittedName>
        <fullName evidence="1">Cell division protein YceG</fullName>
    </submittedName>
</protein>
<name>A0ACB5RBK8_9CLOT</name>